<protein>
    <submittedName>
        <fullName evidence="1">Uncharacterized protein</fullName>
    </submittedName>
</protein>
<dbReference type="Proteomes" id="UP000731519">
    <property type="component" value="Unassembled WGS sequence"/>
</dbReference>
<keyword evidence="2" id="KW-1185">Reference proteome</keyword>
<evidence type="ECO:0000313" key="2">
    <source>
        <dbReference type="Proteomes" id="UP000731519"/>
    </source>
</evidence>
<gene>
    <name evidence="1" type="ORF">K701_13115</name>
</gene>
<sequence length="158" mass="16492">MLTVGWGHPGDGYGFGARVRRLDAQDVTVVLQLQDQEELPAGYASVDGRVGGEFGDDLEGVGGLFPVHAVVAQPGGGQLPPEPRTRPRGGQLHAQLACGRGQNGVGVVHVTDRGCGVIVSASDLVRAYSHCQVPDGACPACRRRCAGRACTVAVVRRR</sequence>
<reference evidence="1 2" key="1">
    <citation type="submission" date="2013-05" db="EMBL/GenBank/DDBJ databases">
        <title>Genome Sequence of Streptomyces fradiae.</title>
        <authorList>
            <person name="Kirby R."/>
        </authorList>
    </citation>
    <scope>NUCLEOTIDE SEQUENCE [LARGE SCALE GENOMIC DNA]</scope>
    <source>
        <strain evidence="1 2">ATCC 10745</strain>
    </source>
</reference>
<name>A0ABQ6XUV0_STRFR</name>
<organism evidence="1 2">
    <name type="scientific">Streptomyces fradiae ATCC 10745 = DSM 40063</name>
    <dbReference type="NCBI Taxonomy" id="1319510"/>
    <lineage>
        <taxon>Bacteria</taxon>
        <taxon>Bacillati</taxon>
        <taxon>Actinomycetota</taxon>
        <taxon>Actinomycetes</taxon>
        <taxon>Kitasatosporales</taxon>
        <taxon>Streptomycetaceae</taxon>
        <taxon>Streptomyces</taxon>
    </lineage>
</organism>
<evidence type="ECO:0000313" key="1">
    <source>
        <dbReference type="EMBL" id="KAF0649522.1"/>
    </source>
</evidence>
<comment type="caution">
    <text evidence="1">The sequence shown here is derived from an EMBL/GenBank/DDBJ whole genome shotgun (WGS) entry which is preliminary data.</text>
</comment>
<accession>A0ABQ6XUV0</accession>
<dbReference type="EMBL" id="ASYR01000014">
    <property type="protein sequence ID" value="KAF0649522.1"/>
    <property type="molecule type" value="Genomic_DNA"/>
</dbReference>
<proteinExistence type="predicted"/>